<dbReference type="STRING" id="266809.PM03_03225"/>
<dbReference type="RefSeq" id="WP_058124731.1">
    <property type="nucleotide sequence ID" value="NZ_CYRX01000033.1"/>
</dbReference>
<dbReference type="GO" id="GO:0015774">
    <property type="term" value="P:polysaccharide transport"/>
    <property type="evidence" value="ECO:0007669"/>
    <property type="project" value="InterPro"/>
</dbReference>
<dbReference type="InterPro" id="IPR007833">
    <property type="entry name" value="Capsule_polysaccharide_synth"/>
</dbReference>
<dbReference type="AlphaFoldDB" id="A0A0N7LU18"/>
<dbReference type="EMBL" id="CYRX01000033">
    <property type="protein sequence ID" value="CUH62258.1"/>
    <property type="molecule type" value="Genomic_DNA"/>
</dbReference>
<evidence type="ECO:0000313" key="2">
    <source>
        <dbReference type="Proteomes" id="UP000051298"/>
    </source>
</evidence>
<organism evidence="1 2">
    <name type="scientific">Thalassobacter stenotrophicus</name>
    <dbReference type="NCBI Taxonomy" id="266809"/>
    <lineage>
        <taxon>Bacteria</taxon>
        <taxon>Pseudomonadati</taxon>
        <taxon>Pseudomonadota</taxon>
        <taxon>Alphaproteobacteria</taxon>
        <taxon>Rhodobacterales</taxon>
        <taxon>Roseobacteraceae</taxon>
        <taxon>Thalassobacter</taxon>
    </lineage>
</organism>
<dbReference type="eggNOG" id="COG3563">
    <property type="taxonomic scope" value="Bacteria"/>
</dbReference>
<reference evidence="1 2" key="1">
    <citation type="submission" date="2015-09" db="EMBL/GenBank/DDBJ databases">
        <authorList>
            <consortium name="Swine Surveillance"/>
        </authorList>
    </citation>
    <scope>NUCLEOTIDE SEQUENCE [LARGE SCALE GENOMIC DNA]</scope>
    <source>
        <strain evidence="1 2">CECT 5294</strain>
    </source>
</reference>
<name>A0A0N7LU18_9RHOB</name>
<accession>A0A0N7LU18</accession>
<dbReference type="Proteomes" id="UP000051298">
    <property type="component" value="Unassembled WGS sequence"/>
</dbReference>
<dbReference type="GO" id="GO:0000271">
    <property type="term" value="P:polysaccharide biosynthetic process"/>
    <property type="evidence" value="ECO:0007669"/>
    <property type="project" value="InterPro"/>
</dbReference>
<gene>
    <name evidence="1" type="ORF">THS5294_03572</name>
</gene>
<dbReference type="CDD" id="cd16439">
    <property type="entry name" value="beta_Kdo_transferase_KpsC_2"/>
    <property type="match status" value="1"/>
</dbReference>
<dbReference type="CDD" id="cd16440">
    <property type="entry name" value="beta_Kdo_transferase_KpsC_1"/>
    <property type="match status" value="1"/>
</dbReference>
<proteinExistence type="predicted"/>
<dbReference type="Pfam" id="PF05159">
    <property type="entry name" value="Capsule_synth"/>
    <property type="match status" value="3"/>
</dbReference>
<evidence type="ECO:0000313" key="1">
    <source>
        <dbReference type="EMBL" id="CUH62258.1"/>
    </source>
</evidence>
<protein>
    <submittedName>
        <fullName evidence="1">Capsule polysaccharide biosynthesis protein</fullName>
    </submittedName>
</protein>
<sequence>MSSSTAPEGSLRARFYNTRFATDRRVRRILQLAGIDLVFGPTARGGDTVAAYGHGPHTQRAEAAAARNTLPITRLDDGFLCGLHPTDHGTPPIGLCVDHRGSHYDARRPTDLENLLARHPFDDAPLLARANNAMDRMRRTHITKFAAVDPALEPPKPGYVLVIDQPRDDPAITYGNASAATFREMLVFAQTEHPHTRIIIKSHPKAHAGTGHFTKSDTNRNITLEDRALSPWALLDGAIAVYTVSSHMGFEAILAGHKPQVFGQPFYAGWGLTADRNPIDRRRRTLTKAQLFAGAMLIYPKWYSPFTDTLCELEDILEILEAQARAWREDRQGYIGTGMRFWKRAAFQEMFGRPMRMTFTETLRAPDRPVLVWSRAITPELRATSANHNQPLIQVEDGFLRSRGLGAAMTPPLSLVLDHAGIYYDPRSASDLEGLITQSASLSAADQVRAKRLVDALLKLGVTKYNLTGRAAAPTPPKGARVILVPGQVADDASILTGTDRVADNAALLAASRRENPDAWIIYKPHPDVETGLRNGQIPATEADFIASEADPLALLKIADEVWTMTSTLGFEALLRGVPVTTLGAPFYAGWGLTRDLGTIPARRQARPTLLQFVHATLIAYPRYYDAETGLACPPEVAVMRLAQGGKIRSGYAARAGVKLQSVLASLPRPNR</sequence>